<evidence type="ECO:0000313" key="2">
    <source>
        <dbReference type="Proteomes" id="UP001150941"/>
    </source>
</evidence>
<name>A0A9W9PBP1_9EURO</name>
<dbReference type="PANTHER" id="PTHR37540">
    <property type="entry name" value="TRANSCRIPTION FACTOR (ACR-2), PUTATIVE-RELATED-RELATED"/>
    <property type="match status" value="1"/>
</dbReference>
<reference evidence="1" key="1">
    <citation type="submission" date="2022-11" db="EMBL/GenBank/DDBJ databases">
        <authorList>
            <person name="Petersen C."/>
        </authorList>
    </citation>
    <scope>NUCLEOTIDE SEQUENCE</scope>
    <source>
        <strain evidence="1">IBT 19713</strain>
    </source>
</reference>
<dbReference type="OrthoDB" id="3469466at2759"/>
<dbReference type="EMBL" id="JAPQKS010000003">
    <property type="protein sequence ID" value="KAJ5239952.1"/>
    <property type="molecule type" value="Genomic_DNA"/>
</dbReference>
<accession>A0A9W9PBP1</accession>
<dbReference type="Proteomes" id="UP001150941">
    <property type="component" value="Unassembled WGS sequence"/>
</dbReference>
<proteinExistence type="predicted"/>
<keyword evidence="2" id="KW-1185">Reference proteome</keyword>
<comment type="caution">
    <text evidence="1">The sequence shown here is derived from an EMBL/GenBank/DDBJ whole genome shotgun (WGS) entry which is preliminary data.</text>
</comment>
<gene>
    <name evidence="1" type="ORF">N7468_004571</name>
</gene>
<evidence type="ECO:0000313" key="1">
    <source>
        <dbReference type="EMBL" id="KAJ5239952.1"/>
    </source>
</evidence>
<organism evidence="1 2">
    <name type="scientific">Penicillium chermesinum</name>
    <dbReference type="NCBI Taxonomy" id="63820"/>
    <lineage>
        <taxon>Eukaryota</taxon>
        <taxon>Fungi</taxon>
        <taxon>Dikarya</taxon>
        <taxon>Ascomycota</taxon>
        <taxon>Pezizomycotina</taxon>
        <taxon>Eurotiomycetes</taxon>
        <taxon>Eurotiomycetidae</taxon>
        <taxon>Eurotiales</taxon>
        <taxon>Aspergillaceae</taxon>
        <taxon>Penicillium</taxon>
    </lineage>
</organism>
<dbReference type="GeneID" id="83201171"/>
<reference evidence="1" key="2">
    <citation type="journal article" date="2023" name="IMA Fungus">
        <title>Comparative genomic study of the Penicillium genus elucidates a diverse pangenome and 15 lateral gene transfer events.</title>
        <authorList>
            <person name="Petersen C."/>
            <person name="Sorensen T."/>
            <person name="Nielsen M.R."/>
            <person name="Sondergaard T.E."/>
            <person name="Sorensen J.L."/>
            <person name="Fitzpatrick D.A."/>
            <person name="Frisvad J.C."/>
            <person name="Nielsen K.L."/>
        </authorList>
    </citation>
    <scope>NUCLEOTIDE SEQUENCE</scope>
    <source>
        <strain evidence="1">IBT 19713</strain>
    </source>
</reference>
<sequence length="537" mass="59464">MCPELDASHVLVLMQASTTDYALCEMVGMDVSSDGMDREIEERGLREGPLASRAYGTIGLSVMTPRVLPSRNASNPYLQHWWPMALTDQALLQAVVLSSLSHERINGWLSAKPGGLSIDSYILPGLETCYSEAVATLNGVLRDPRRATTDTTILAVLMMLEKPITKHHDKWIKKSPFQAPLQGLQWLNVHSAREPDLQHQMGLCKLIHMRGGLANIETPGLAAAAFYRVLVNSTLLLCRPSLPFCALSDQRTSELYIPIGATDSLDILDGIGLSPVVHQVMRELKAYTSIIEQYMEGSSPTYGAPAICDMRNLVQYHLMSIGPVCSTRLNDLSEVCRLATIIYSVGVTFPLAGGSTPFATLSVDLMSELTANKLMDSWYLLEKGDILLLWVLAMGGIAAPDRATRDWFIESFAEVMYCSQNVQWRRLGPKLQMILWSESACNAAGTELWSEAYSLLQQRAEKHSSVLRDISLRIVRPGYRAFLRVRYHVIYAGGGESGVIKGDLVNAVRMEALNALTQMADWSGLGRKWVGFHNRIF</sequence>
<dbReference type="AlphaFoldDB" id="A0A9W9PBP1"/>
<protein>
    <submittedName>
        <fullName evidence="1">Uncharacterized protein</fullName>
    </submittedName>
</protein>
<dbReference type="PANTHER" id="PTHR37540:SF5">
    <property type="entry name" value="TRANSCRIPTION FACTOR DOMAIN-CONTAINING PROTEIN"/>
    <property type="match status" value="1"/>
</dbReference>
<dbReference type="RefSeq" id="XP_058332871.1">
    <property type="nucleotide sequence ID" value="XM_058473868.1"/>
</dbReference>